<protein>
    <recommendedName>
        <fullName evidence="3 12">Thymidylate kinase</fullName>
        <ecNumber evidence="2 12">2.7.4.9</ecNumber>
    </recommendedName>
    <alternativeName>
        <fullName evidence="9 12">dTMP kinase</fullName>
    </alternativeName>
</protein>
<feature type="domain" description="Thymidylate kinase-like" evidence="13">
    <location>
        <begin position="9"/>
        <end position="199"/>
    </location>
</feature>
<dbReference type="GO" id="GO:0006235">
    <property type="term" value="P:dTTP biosynthetic process"/>
    <property type="evidence" value="ECO:0007669"/>
    <property type="project" value="UniProtKB-UniRule"/>
</dbReference>
<dbReference type="NCBIfam" id="TIGR00041">
    <property type="entry name" value="DTMP_kinase"/>
    <property type="match status" value="1"/>
</dbReference>
<keyword evidence="7 12" id="KW-0418">Kinase</keyword>
<comment type="function">
    <text evidence="11 12">Phosphorylation of dTMP to form dTDP in both de novo and salvage pathways of dTTP synthesis.</text>
</comment>
<dbReference type="InterPro" id="IPR018095">
    <property type="entry name" value="Thymidylate_kin_CS"/>
</dbReference>
<evidence type="ECO:0000256" key="5">
    <source>
        <dbReference type="ARBA" id="ARBA00022727"/>
    </source>
</evidence>
<comment type="similarity">
    <text evidence="1 12">Belongs to the thymidylate kinase family.</text>
</comment>
<dbReference type="GO" id="GO:0004798">
    <property type="term" value="F:dTMP kinase activity"/>
    <property type="evidence" value="ECO:0007669"/>
    <property type="project" value="UniProtKB-UniRule"/>
</dbReference>
<dbReference type="GO" id="GO:0006233">
    <property type="term" value="P:dTDP biosynthetic process"/>
    <property type="evidence" value="ECO:0007669"/>
    <property type="project" value="InterPro"/>
</dbReference>
<evidence type="ECO:0000256" key="10">
    <source>
        <dbReference type="ARBA" id="ARBA00048743"/>
    </source>
</evidence>
<feature type="binding site" evidence="12">
    <location>
        <begin position="11"/>
        <end position="18"/>
    </location>
    <ligand>
        <name>ATP</name>
        <dbReference type="ChEBI" id="CHEBI:30616"/>
    </ligand>
</feature>
<keyword evidence="5 12" id="KW-0545">Nucleotide biosynthesis</keyword>
<dbReference type="SUPFAM" id="SSF52540">
    <property type="entry name" value="P-loop containing nucleoside triphosphate hydrolases"/>
    <property type="match status" value="1"/>
</dbReference>
<evidence type="ECO:0000256" key="1">
    <source>
        <dbReference type="ARBA" id="ARBA00009776"/>
    </source>
</evidence>
<dbReference type="GO" id="GO:0005524">
    <property type="term" value="F:ATP binding"/>
    <property type="evidence" value="ECO:0007669"/>
    <property type="project" value="UniProtKB-UniRule"/>
</dbReference>
<dbReference type="EC" id="2.7.4.9" evidence="2 12"/>
<evidence type="ECO:0000256" key="4">
    <source>
        <dbReference type="ARBA" id="ARBA00022679"/>
    </source>
</evidence>
<keyword evidence="6 12" id="KW-0547">Nucleotide-binding</keyword>
<dbReference type="InterPro" id="IPR027417">
    <property type="entry name" value="P-loop_NTPase"/>
</dbReference>
<keyword evidence="15" id="KW-1185">Reference proteome</keyword>
<dbReference type="InterPro" id="IPR039430">
    <property type="entry name" value="Thymidylate_kin-like_dom"/>
</dbReference>
<reference evidence="14 15" key="1">
    <citation type="submission" date="2018-10" db="EMBL/GenBank/DDBJ databases">
        <title>Xanthobacter tagetidis genome sequencing and assembly.</title>
        <authorList>
            <person name="Maclea K.S."/>
            <person name="Goen A.E."/>
            <person name="Fatima S.A."/>
        </authorList>
    </citation>
    <scope>NUCLEOTIDE SEQUENCE [LARGE SCALE GENOMIC DNA]</scope>
    <source>
        <strain evidence="14 15">ATCC 700314</strain>
    </source>
</reference>
<dbReference type="InterPro" id="IPR018094">
    <property type="entry name" value="Thymidylate_kinase"/>
</dbReference>
<dbReference type="RefSeq" id="WP_121623674.1">
    <property type="nucleotide sequence ID" value="NZ_JACIIW010000009.1"/>
</dbReference>
<evidence type="ECO:0000256" key="2">
    <source>
        <dbReference type="ARBA" id="ARBA00012980"/>
    </source>
</evidence>
<evidence type="ECO:0000313" key="15">
    <source>
        <dbReference type="Proteomes" id="UP000269692"/>
    </source>
</evidence>
<dbReference type="PANTHER" id="PTHR10344:SF4">
    <property type="entry name" value="UMP-CMP KINASE 2, MITOCHONDRIAL"/>
    <property type="match status" value="1"/>
</dbReference>
<evidence type="ECO:0000256" key="8">
    <source>
        <dbReference type="ARBA" id="ARBA00022840"/>
    </source>
</evidence>
<dbReference type="FunFam" id="3.40.50.300:FF:000225">
    <property type="entry name" value="Thymidylate kinase"/>
    <property type="match status" value="1"/>
</dbReference>
<keyword evidence="8 12" id="KW-0067">ATP-binding</keyword>
<dbReference type="HAMAP" id="MF_00165">
    <property type="entry name" value="Thymidylate_kinase"/>
    <property type="match status" value="1"/>
</dbReference>
<dbReference type="GO" id="GO:0006227">
    <property type="term" value="P:dUDP biosynthetic process"/>
    <property type="evidence" value="ECO:0007669"/>
    <property type="project" value="TreeGrafter"/>
</dbReference>
<name>A0A3L7ADC0_9HYPH</name>
<keyword evidence="4 12" id="KW-0808">Transferase</keyword>
<dbReference type="Proteomes" id="UP000269692">
    <property type="component" value="Unassembled WGS sequence"/>
</dbReference>
<comment type="catalytic activity">
    <reaction evidence="10 12">
        <text>dTMP + ATP = dTDP + ADP</text>
        <dbReference type="Rhea" id="RHEA:13517"/>
        <dbReference type="ChEBI" id="CHEBI:30616"/>
        <dbReference type="ChEBI" id="CHEBI:58369"/>
        <dbReference type="ChEBI" id="CHEBI:63528"/>
        <dbReference type="ChEBI" id="CHEBI:456216"/>
        <dbReference type="EC" id="2.7.4.9"/>
    </reaction>
</comment>
<sequence length="214" mass="22105">MRRGRFITFEGGEGTGKSTQAARLAARLRAQGREVVETREPGGSPGAEAVRHVLLSGAAEPLGPKAEALLFAAARADHVDTRIAPALAAGRTVVCDRFIDSTRVYQGALGAVPAALLDALEQVAATSAWPDLTFVLDVPAEIGLARAAGRGAAADRFEKQGADYHGQVRAAFLARAAADPRRCVVVDASGDADQVAAEIARLAEARLALADAAS</sequence>
<evidence type="ECO:0000256" key="7">
    <source>
        <dbReference type="ARBA" id="ARBA00022777"/>
    </source>
</evidence>
<accession>A0A3L7ADC0</accession>
<evidence type="ECO:0000259" key="13">
    <source>
        <dbReference type="Pfam" id="PF02223"/>
    </source>
</evidence>
<evidence type="ECO:0000256" key="12">
    <source>
        <dbReference type="HAMAP-Rule" id="MF_00165"/>
    </source>
</evidence>
<dbReference type="CDD" id="cd01672">
    <property type="entry name" value="TMPK"/>
    <property type="match status" value="1"/>
</dbReference>
<dbReference type="OrthoDB" id="9774907at2"/>
<dbReference type="GO" id="GO:0005829">
    <property type="term" value="C:cytosol"/>
    <property type="evidence" value="ECO:0007669"/>
    <property type="project" value="TreeGrafter"/>
</dbReference>
<dbReference type="AlphaFoldDB" id="A0A3L7ADC0"/>
<organism evidence="14 15">
    <name type="scientific">Xanthobacter tagetidis</name>
    <dbReference type="NCBI Taxonomy" id="60216"/>
    <lineage>
        <taxon>Bacteria</taxon>
        <taxon>Pseudomonadati</taxon>
        <taxon>Pseudomonadota</taxon>
        <taxon>Alphaproteobacteria</taxon>
        <taxon>Hyphomicrobiales</taxon>
        <taxon>Xanthobacteraceae</taxon>
        <taxon>Xanthobacter</taxon>
    </lineage>
</organism>
<gene>
    <name evidence="12" type="primary">tmk</name>
    <name evidence="14" type="ORF">D9R14_12545</name>
</gene>
<dbReference type="PROSITE" id="PS01331">
    <property type="entry name" value="THYMIDYLATE_KINASE"/>
    <property type="match status" value="1"/>
</dbReference>
<dbReference type="Gene3D" id="3.40.50.300">
    <property type="entry name" value="P-loop containing nucleotide triphosphate hydrolases"/>
    <property type="match status" value="1"/>
</dbReference>
<dbReference type="PANTHER" id="PTHR10344">
    <property type="entry name" value="THYMIDYLATE KINASE"/>
    <property type="match status" value="1"/>
</dbReference>
<evidence type="ECO:0000256" key="9">
    <source>
        <dbReference type="ARBA" id="ARBA00029962"/>
    </source>
</evidence>
<evidence type="ECO:0000256" key="3">
    <source>
        <dbReference type="ARBA" id="ARBA00017144"/>
    </source>
</evidence>
<comment type="caution">
    <text evidence="14">The sequence shown here is derived from an EMBL/GenBank/DDBJ whole genome shotgun (WGS) entry which is preliminary data.</text>
</comment>
<evidence type="ECO:0000256" key="11">
    <source>
        <dbReference type="ARBA" id="ARBA00057735"/>
    </source>
</evidence>
<evidence type="ECO:0000313" key="14">
    <source>
        <dbReference type="EMBL" id="RLP78207.1"/>
    </source>
</evidence>
<dbReference type="Pfam" id="PF02223">
    <property type="entry name" value="Thymidylate_kin"/>
    <property type="match status" value="1"/>
</dbReference>
<dbReference type="EMBL" id="RCTF01000009">
    <property type="protein sequence ID" value="RLP78207.1"/>
    <property type="molecule type" value="Genomic_DNA"/>
</dbReference>
<evidence type="ECO:0000256" key="6">
    <source>
        <dbReference type="ARBA" id="ARBA00022741"/>
    </source>
</evidence>
<proteinExistence type="inferred from homology"/>